<dbReference type="VEuPathDB" id="FungiDB:RhiirA1_462387"/>
<feature type="compositionally biased region" description="Low complexity" evidence="1">
    <location>
        <begin position="195"/>
        <end position="210"/>
    </location>
</feature>
<comment type="caution">
    <text evidence="2">The sequence shown here is derived from an EMBL/GenBank/DDBJ whole genome shotgun (WGS) entry which is preliminary data.</text>
</comment>
<dbReference type="SUPFAM" id="SSF81383">
    <property type="entry name" value="F-box domain"/>
    <property type="match status" value="1"/>
</dbReference>
<evidence type="ECO:0000313" key="3">
    <source>
        <dbReference type="Proteomes" id="UP000232722"/>
    </source>
</evidence>
<reference evidence="2 3" key="1">
    <citation type="submission" date="2016-04" db="EMBL/GenBank/DDBJ databases">
        <title>Genome analyses suggest a sexual origin of heterokaryosis in a supposedly ancient asexual fungus.</title>
        <authorList>
            <person name="Ropars J."/>
            <person name="Sedzielewska K."/>
            <person name="Noel J."/>
            <person name="Charron P."/>
            <person name="Farinelli L."/>
            <person name="Marton T."/>
            <person name="Kruger M."/>
            <person name="Pelin A."/>
            <person name="Brachmann A."/>
            <person name="Corradi N."/>
        </authorList>
    </citation>
    <scope>NUCLEOTIDE SEQUENCE [LARGE SCALE GENOMIC DNA]</scope>
    <source>
        <strain evidence="2 3">A5</strain>
    </source>
</reference>
<dbReference type="Gene3D" id="3.80.10.10">
    <property type="entry name" value="Ribonuclease Inhibitor"/>
    <property type="match status" value="1"/>
</dbReference>
<proteinExistence type="predicted"/>
<feature type="region of interest" description="Disordered" evidence="1">
    <location>
        <begin position="187"/>
        <end position="210"/>
    </location>
</feature>
<evidence type="ECO:0000313" key="2">
    <source>
        <dbReference type="EMBL" id="PKC09833.1"/>
    </source>
</evidence>
<evidence type="ECO:0008006" key="4">
    <source>
        <dbReference type="Google" id="ProtNLM"/>
    </source>
</evidence>
<dbReference type="SUPFAM" id="SSF52047">
    <property type="entry name" value="RNI-like"/>
    <property type="match status" value="1"/>
</dbReference>
<organism evidence="2 3">
    <name type="scientific">Rhizophagus irregularis</name>
    <dbReference type="NCBI Taxonomy" id="588596"/>
    <lineage>
        <taxon>Eukaryota</taxon>
        <taxon>Fungi</taxon>
        <taxon>Fungi incertae sedis</taxon>
        <taxon>Mucoromycota</taxon>
        <taxon>Glomeromycotina</taxon>
        <taxon>Glomeromycetes</taxon>
        <taxon>Glomerales</taxon>
        <taxon>Glomeraceae</taxon>
        <taxon>Rhizophagus</taxon>
    </lineage>
</organism>
<protein>
    <recommendedName>
        <fullName evidence="4">F-box domain-containing protein</fullName>
    </recommendedName>
</protein>
<dbReference type="AlphaFoldDB" id="A0A2N0PSM4"/>
<name>A0A2N0PSM4_9GLOM</name>
<dbReference type="InterPro" id="IPR032675">
    <property type="entry name" value="LRR_dom_sf"/>
</dbReference>
<accession>A0A2N0PSM4</accession>
<dbReference type="InterPro" id="IPR036047">
    <property type="entry name" value="F-box-like_dom_sf"/>
</dbReference>
<reference evidence="2 3" key="2">
    <citation type="submission" date="2017-09" db="EMBL/GenBank/DDBJ databases">
        <title>Extensive intraspecific genome diversity in a model arbuscular mycorrhizal fungus.</title>
        <authorList>
            <person name="Chen E.C."/>
            <person name="Morin E."/>
            <person name="Beaudet D."/>
            <person name="Noel J."/>
            <person name="Ndikumana S."/>
            <person name="Charron P."/>
            <person name="St-Onge C."/>
            <person name="Giorgi J."/>
            <person name="Grigoriev I.V."/>
            <person name="Roux C."/>
            <person name="Martin F.M."/>
            <person name="Corradi N."/>
        </authorList>
    </citation>
    <scope>NUCLEOTIDE SEQUENCE [LARGE SCALE GENOMIC DNA]</scope>
    <source>
        <strain evidence="2 3">A5</strain>
    </source>
</reference>
<dbReference type="VEuPathDB" id="FungiDB:RhiirFUN_018400"/>
<evidence type="ECO:0000256" key="1">
    <source>
        <dbReference type="SAM" id="MobiDB-lite"/>
    </source>
</evidence>
<dbReference type="VEuPathDB" id="FungiDB:FUN_000993"/>
<gene>
    <name evidence="2" type="ORF">RhiirA5_498932</name>
</gene>
<dbReference type="Proteomes" id="UP000232722">
    <property type="component" value="Unassembled WGS sequence"/>
</dbReference>
<sequence>MSKEKTRGLNSFPVEIIHNIFHYLEKDISTLYSCVRVNRNLCKQVIPYLWNNPMPNTYSPVNIEIFIRFFDEKVKNLLKNQYELDIEDSYQPLFNYTCYIKILDPRGVRRAAFYWLKNYYVEKFPYSDIYIDFKNNQIIDIIEKSLLRLILKNSLKIENLLLDLAEKYQDIPNCNIFLLKELQEREEGEEGGEGNQSNHSNHSNHSKISNHSNHLDQSYQSYQSNYPSHGIREITKLSIMNSSVKQFDNIQEFLDLLPTVCKNIKKVRFYDLFFIDPTMELKLCNVIKSQKNLTSINLTYNFVNILRLISVIKHQANSLKKLVLRYIHHNDMFLLNTFDQLINLEYLEINECYPINIILEPLIRANLKLVTLKINDIEIRYDLVESIIKSSGSTLKHLELNIYIDIIENSLPLSKLCPNLSHLDLKVSIRMINDDDDEYVDDLRRKKPTFFNYINHLKHLKYFSADFTYYVMSYIEDFDRYINFINFPSLRFISLKDQYYSSSNSFKRRFDHFSTMFNEITFYIDSESDEYYLDPLEDFVREKKDSGLSLNYTFDGYYNFVATDRILY</sequence>
<dbReference type="EMBL" id="LLXJ01000429">
    <property type="protein sequence ID" value="PKC09833.1"/>
    <property type="molecule type" value="Genomic_DNA"/>
</dbReference>